<proteinExistence type="predicted"/>
<reference evidence="1" key="1">
    <citation type="submission" date="2019-04" db="EMBL/GenBank/DDBJ databases">
        <title>Microbes associate with the intestines of laboratory mice.</title>
        <authorList>
            <person name="Navarre W."/>
            <person name="Wong E."/>
            <person name="Huang K."/>
            <person name="Tropini C."/>
            <person name="Ng K."/>
            <person name="Yu B."/>
        </authorList>
    </citation>
    <scope>NUCLEOTIDE SEQUENCE</scope>
    <source>
        <strain evidence="1">NM04_E33</strain>
    </source>
</reference>
<dbReference type="Proteomes" id="UP000306319">
    <property type="component" value="Unassembled WGS sequence"/>
</dbReference>
<sequence>MKIKALFGMAFAASVAFATTFGLMAGGGGQKASVKFENTVHDFGMIKEDGGPVSCEFPFKNEGGGNLIFYEAKAECGCTKPEYPKAPVSPGKGGVIKVSYNPLGRPGGFTKVVTVKCNGNPSKVRLKIRGTVSPK</sequence>
<gene>
    <name evidence="1" type="ORF">E5331_09720</name>
</gene>
<name>A0AC61RGS9_9BACT</name>
<accession>A0AC61RGS9</accession>
<evidence type="ECO:0000313" key="2">
    <source>
        <dbReference type="Proteomes" id="UP000306319"/>
    </source>
</evidence>
<organism evidence="1 2">
    <name type="scientific">Lepagella muris</name>
    <dbReference type="NCBI Taxonomy" id="3032870"/>
    <lineage>
        <taxon>Bacteria</taxon>
        <taxon>Pseudomonadati</taxon>
        <taxon>Bacteroidota</taxon>
        <taxon>Bacteroidia</taxon>
        <taxon>Bacteroidales</taxon>
        <taxon>Muribaculaceae</taxon>
        <taxon>Lepagella</taxon>
    </lineage>
</organism>
<comment type="caution">
    <text evidence="1">The sequence shown here is derived from an EMBL/GenBank/DDBJ whole genome shotgun (WGS) entry which is preliminary data.</text>
</comment>
<protein>
    <submittedName>
        <fullName evidence="1">DUF1573 domain-containing protein</fullName>
    </submittedName>
</protein>
<keyword evidence="2" id="KW-1185">Reference proteome</keyword>
<dbReference type="EMBL" id="SRYB01000012">
    <property type="protein sequence ID" value="TGY78586.1"/>
    <property type="molecule type" value="Genomic_DNA"/>
</dbReference>
<evidence type="ECO:0000313" key="1">
    <source>
        <dbReference type="EMBL" id="TGY78586.1"/>
    </source>
</evidence>